<evidence type="ECO:0000256" key="10">
    <source>
        <dbReference type="ARBA" id="ARBA00023180"/>
    </source>
</evidence>
<evidence type="ECO:0000256" key="2">
    <source>
        <dbReference type="ARBA" id="ARBA00007376"/>
    </source>
</evidence>
<evidence type="ECO:0000313" key="16">
    <source>
        <dbReference type="Proteomes" id="UP000694850"/>
    </source>
</evidence>
<dbReference type="GO" id="GO:0016020">
    <property type="term" value="C:membrane"/>
    <property type="evidence" value="ECO:0007669"/>
    <property type="project" value="UniProtKB-SubCell"/>
</dbReference>
<feature type="transmembrane region" description="Helical" evidence="15">
    <location>
        <begin position="132"/>
        <end position="150"/>
    </location>
</feature>
<name>A0A8B7B3M9_ORYAF</name>
<keyword evidence="9 14" id="KW-0675">Receptor</keyword>
<dbReference type="Proteomes" id="UP000694850">
    <property type="component" value="Unplaced"/>
</dbReference>
<evidence type="ECO:0000256" key="5">
    <source>
        <dbReference type="ARBA" id="ARBA00022692"/>
    </source>
</evidence>
<feature type="transmembrane region" description="Helical" evidence="15">
    <location>
        <begin position="181"/>
        <end position="205"/>
    </location>
</feature>
<keyword evidence="11 14" id="KW-0807">Transducer</keyword>
<dbReference type="GO" id="GO:0033038">
    <property type="term" value="F:bitter taste receptor activity"/>
    <property type="evidence" value="ECO:0007669"/>
    <property type="project" value="InterPro"/>
</dbReference>
<dbReference type="FunFam" id="1.20.1070.10:FF:000055">
    <property type="entry name" value="Taste receptor type 2"/>
    <property type="match status" value="1"/>
</dbReference>
<comment type="function">
    <text evidence="12">Receptor that may play a role in the perception of bitterness and is gustducin-linked. May play a role in sensing the chemical composition of the gastrointestinal content. The activity of this receptor may stimulate alpha gustducin, mediate PLC-beta-2 activation and lead to the gating of TRPM5.</text>
</comment>
<dbReference type="Gene3D" id="1.20.1070.10">
    <property type="entry name" value="Rhodopsin 7-helix transmembrane proteins"/>
    <property type="match status" value="1"/>
</dbReference>
<keyword evidence="4 14" id="KW-0716">Sensory transduction</keyword>
<comment type="similarity">
    <text evidence="2 13">Belongs to the G-protein coupled receptor T2R family.</text>
</comment>
<dbReference type="Pfam" id="PF05296">
    <property type="entry name" value="TAS2R"/>
    <property type="match status" value="1"/>
</dbReference>
<evidence type="ECO:0000256" key="4">
    <source>
        <dbReference type="ARBA" id="ARBA00022606"/>
    </source>
</evidence>
<feature type="transmembrane region" description="Helical" evidence="15">
    <location>
        <begin position="97"/>
        <end position="120"/>
    </location>
</feature>
<evidence type="ECO:0000256" key="12">
    <source>
        <dbReference type="ARBA" id="ARBA00024847"/>
    </source>
</evidence>
<evidence type="ECO:0000256" key="6">
    <source>
        <dbReference type="ARBA" id="ARBA00022989"/>
    </source>
</evidence>
<evidence type="ECO:0000256" key="11">
    <source>
        <dbReference type="ARBA" id="ARBA00023224"/>
    </source>
</evidence>
<evidence type="ECO:0000256" key="14">
    <source>
        <dbReference type="RuleBase" id="RU004424"/>
    </source>
</evidence>
<reference evidence="17" key="1">
    <citation type="submission" date="2025-08" db="UniProtKB">
        <authorList>
            <consortium name="RefSeq"/>
        </authorList>
    </citation>
    <scope>IDENTIFICATION</scope>
</reference>
<feature type="transmembrane region" description="Helical" evidence="15">
    <location>
        <begin position="6"/>
        <end position="30"/>
    </location>
</feature>
<keyword evidence="5 14" id="KW-0812">Transmembrane</keyword>
<feature type="transmembrane region" description="Helical" evidence="15">
    <location>
        <begin position="237"/>
        <end position="259"/>
    </location>
</feature>
<proteinExistence type="inferred from homology"/>
<dbReference type="PANTHER" id="PTHR11394">
    <property type="entry name" value="TASTE RECEPTOR TYPE 2"/>
    <property type="match status" value="1"/>
</dbReference>
<keyword evidence="10" id="KW-0325">Glycoprotein</keyword>
<evidence type="ECO:0000256" key="8">
    <source>
        <dbReference type="ARBA" id="ARBA00023136"/>
    </source>
</evidence>
<gene>
    <name evidence="17" type="primary">LOC103210678</name>
</gene>
<sequence length="308" mass="34714">MLPALSAFFMLVFVLLCLLGIGANGFIVLVLGGEWWLQGRLLAPDLVLLSLGASRFCLQWVGLANNLYYTLHLGQYSSGPARQLFGLHWDFLNSATFWLGTWLSVLFCAKIASFGHPAFLWLKWKLPASVPWLLLGSLAVSTVVTLLFFGGNHSMYQGFLIADFVGNQSYRAWSHQLEIHYFLPLKLVTLSVPCSLFVASMALLIRSLRRHTRRMRPHAPGLRDPRTQAHARVLKSLVSFLVLYALSFLSLVIDAAGFFSSESDWYWPWQILIYLCTSLHPFVLILGNLKLRGVCRQLLLLARGFRVA</sequence>
<evidence type="ECO:0000313" key="17">
    <source>
        <dbReference type="RefSeq" id="XP_007954783.1"/>
    </source>
</evidence>
<keyword evidence="7 14" id="KW-0297">G-protein coupled receptor</keyword>
<comment type="subcellular location">
    <subcellularLocation>
        <location evidence="1 14">Membrane</location>
        <topology evidence="1 14">Multi-pass membrane protein</topology>
    </subcellularLocation>
</comment>
<dbReference type="PANTHER" id="PTHR11394:SF73">
    <property type="entry name" value="TASTE RECEPTOR TYPE 2 MEMBER 41"/>
    <property type="match status" value="1"/>
</dbReference>
<dbReference type="RefSeq" id="XP_007954783.1">
    <property type="nucleotide sequence ID" value="XM_007956592.1"/>
</dbReference>
<evidence type="ECO:0000256" key="15">
    <source>
        <dbReference type="SAM" id="Phobius"/>
    </source>
</evidence>
<evidence type="ECO:0000256" key="1">
    <source>
        <dbReference type="ARBA" id="ARBA00004141"/>
    </source>
</evidence>
<dbReference type="OrthoDB" id="9896661at2759"/>
<keyword evidence="6 15" id="KW-1133">Transmembrane helix</keyword>
<evidence type="ECO:0000256" key="9">
    <source>
        <dbReference type="ARBA" id="ARBA00023170"/>
    </source>
</evidence>
<dbReference type="GO" id="GO:0004930">
    <property type="term" value="F:G protein-coupled receptor activity"/>
    <property type="evidence" value="ECO:0007669"/>
    <property type="project" value="UniProtKB-KW"/>
</dbReference>
<dbReference type="GeneID" id="103210678"/>
<dbReference type="AlphaFoldDB" id="A0A8B7B3M9"/>
<organism evidence="16 17">
    <name type="scientific">Orycteropus afer afer</name>
    <dbReference type="NCBI Taxonomy" id="1230840"/>
    <lineage>
        <taxon>Eukaryota</taxon>
        <taxon>Metazoa</taxon>
        <taxon>Chordata</taxon>
        <taxon>Craniata</taxon>
        <taxon>Vertebrata</taxon>
        <taxon>Euteleostomi</taxon>
        <taxon>Mammalia</taxon>
        <taxon>Eutheria</taxon>
        <taxon>Afrotheria</taxon>
        <taxon>Tubulidentata</taxon>
        <taxon>Orycteropodidae</taxon>
        <taxon>Orycteropus</taxon>
    </lineage>
</organism>
<evidence type="ECO:0000256" key="3">
    <source>
        <dbReference type="ARBA" id="ARBA00022480"/>
    </source>
</evidence>
<feature type="transmembrane region" description="Helical" evidence="15">
    <location>
        <begin position="271"/>
        <end position="289"/>
    </location>
</feature>
<dbReference type="InterPro" id="IPR007960">
    <property type="entry name" value="TAS2R"/>
</dbReference>
<dbReference type="SUPFAM" id="SSF81321">
    <property type="entry name" value="Family A G protein-coupled receptor-like"/>
    <property type="match status" value="1"/>
</dbReference>
<evidence type="ECO:0000256" key="13">
    <source>
        <dbReference type="RuleBase" id="RU004423"/>
    </source>
</evidence>
<evidence type="ECO:0000256" key="7">
    <source>
        <dbReference type="ARBA" id="ARBA00023040"/>
    </source>
</evidence>
<accession>A0A8B7B3M9</accession>
<keyword evidence="3 14" id="KW-0919">Taste</keyword>
<keyword evidence="16" id="KW-1185">Reference proteome</keyword>
<keyword evidence="8 14" id="KW-0472">Membrane</keyword>
<protein>
    <recommendedName>
        <fullName evidence="14">Taste receptor type 2</fullName>
    </recommendedName>
</protein>